<feature type="compositionally biased region" description="Acidic residues" evidence="1">
    <location>
        <begin position="491"/>
        <end position="502"/>
    </location>
</feature>
<feature type="region of interest" description="Disordered" evidence="1">
    <location>
        <begin position="162"/>
        <end position="274"/>
    </location>
</feature>
<dbReference type="EMBL" id="JAFIQS010000009">
    <property type="protein sequence ID" value="KAG5165619.1"/>
    <property type="molecule type" value="Genomic_DNA"/>
</dbReference>
<feature type="region of interest" description="Disordered" evidence="1">
    <location>
        <begin position="458"/>
        <end position="518"/>
    </location>
</feature>
<proteinExistence type="predicted"/>
<feature type="compositionally biased region" description="Polar residues" evidence="1">
    <location>
        <begin position="205"/>
        <end position="217"/>
    </location>
</feature>
<feature type="region of interest" description="Disordered" evidence="1">
    <location>
        <begin position="545"/>
        <end position="586"/>
    </location>
</feature>
<sequence length="740" mass="82295">MLAEPDSGVGTGWRRRYGWGGGQDARDGGALSSRVRDVWEGRPFAFKFSRSHQIVYLARIRNGVEYTNIEWLYSTFREYRSITSPLRIAKQDSPSGRVRGPAVARRTSSSYRYVHNNNLVSNSPFKSLIPTPLTPSTRPPPISFPTRKYLGLIDKEPVTKSPFRIQQKQPVSQPPKPPLAPIQNKQSTLFSTPPAPSHISPPVSTPNNGPSPGRMTTPSPPPLSDEGLGSGSGSGAGLQQQRTSTQRTGTGARTGTGTGNGVQRTNAEGPRLIPVDPVRATPHLLAKIPYVPVTIAHLPQDSLEALRSAWREACAPLYHCCRSVRVLYRGSHQAVYPTPNVPPLQHAGDEIVLKEDEDDGVDGVELDTDMEMEMGMGRDEDEEQEEQEEQDEEEEEEREEVQEEEEEEEEYDPDHDHGHAAERYRYSGSVSLYPLYTTTTTTATTTTTTTTTTATTTTTTAADIHTPTYRSVPAPTPLFAQRPLRKRSSDELNDDGDGEGDAGYDTASRSSETLSSSWRGVRPVDVAVGVGVNVVAPELVMRPRKRSSEELDDEHERERGRERGSEERVPCRGTYHNDNHNHNDTYSLHNHQRIRVHAPLSPSSESPRSRRRSGSVYYSSSADAEEGDRDVVFSEVGDGDVDVDVHVDGDGDDISGDEFLDVASEWLDDAKKAILKGKKNLDKWFHDGREFIKRDNLLYEYITHPEFQKYDLRVTEPKLCDPTVKQLSGYLDIAEDKHGE</sequence>
<dbReference type="AlphaFoldDB" id="A0A8H8CI33"/>
<organism evidence="2">
    <name type="scientific">Psilocybe cubensis</name>
    <name type="common">Psychedelic mushroom</name>
    <name type="synonym">Stropharia cubensis</name>
    <dbReference type="NCBI Taxonomy" id="181762"/>
    <lineage>
        <taxon>Eukaryota</taxon>
        <taxon>Fungi</taxon>
        <taxon>Dikarya</taxon>
        <taxon>Basidiomycota</taxon>
        <taxon>Agaricomycotina</taxon>
        <taxon>Agaricomycetes</taxon>
        <taxon>Agaricomycetidae</taxon>
        <taxon>Agaricales</taxon>
        <taxon>Agaricineae</taxon>
        <taxon>Strophariaceae</taxon>
        <taxon>Psilocybe</taxon>
    </lineage>
</organism>
<feature type="region of interest" description="Disordered" evidence="1">
    <location>
        <begin position="375"/>
        <end position="419"/>
    </location>
</feature>
<comment type="caution">
    <text evidence="2">The sequence shown here is derived from an EMBL/GenBank/DDBJ whole genome shotgun (WGS) entry which is preliminary data.</text>
</comment>
<protein>
    <submittedName>
        <fullName evidence="2">Uncharacterized protein</fullName>
    </submittedName>
</protein>
<feature type="compositionally biased region" description="Basic and acidic residues" evidence="1">
    <location>
        <begin position="546"/>
        <end position="583"/>
    </location>
</feature>
<evidence type="ECO:0000256" key="1">
    <source>
        <dbReference type="SAM" id="MobiDB-lite"/>
    </source>
</evidence>
<evidence type="ECO:0000313" key="2">
    <source>
        <dbReference type="EMBL" id="KAG5165619.1"/>
    </source>
</evidence>
<name>A0A8H8CI33_PSICU</name>
<gene>
    <name evidence="2" type="ORF">JR316_009200</name>
</gene>
<feature type="compositionally biased region" description="Low complexity" evidence="1">
    <location>
        <begin position="237"/>
        <end position="251"/>
    </location>
</feature>
<feature type="compositionally biased region" description="Acidic residues" evidence="1">
    <location>
        <begin position="379"/>
        <end position="413"/>
    </location>
</feature>
<feature type="region of interest" description="Disordered" evidence="1">
    <location>
        <begin position="598"/>
        <end position="623"/>
    </location>
</feature>
<accession>A0A8H8CI33</accession>
<reference evidence="2" key="1">
    <citation type="submission" date="2021-02" db="EMBL/GenBank/DDBJ databases">
        <title>Psilocybe cubensis genome.</title>
        <authorList>
            <person name="Mckernan K.J."/>
            <person name="Crawford S."/>
            <person name="Trippe A."/>
            <person name="Kane L.T."/>
            <person name="Mclaughlin S."/>
        </authorList>
    </citation>
    <scope>NUCLEOTIDE SEQUENCE [LARGE SCALE GENOMIC DNA]</scope>
    <source>
        <strain evidence="2">MGC-MH-2018</strain>
    </source>
</reference>
<feature type="compositionally biased region" description="Low complexity" evidence="1">
    <location>
        <begin position="503"/>
        <end position="518"/>
    </location>
</feature>